<dbReference type="PANTHER" id="PTHR37549">
    <property type="entry name" value="LIPOPROTEIN LPRI"/>
    <property type="match status" value="1"/>
</dbReference>
<name>A0A969WGZ8_9GAMM</name>
<dbReference type="InterPro" id="IPR052755">
    <property type="entry name" value="Lysozyme_Inhibitor_LprI"/>
</dbReference>
<evidence type="ECO:0000313" key="4">
    <source>
        <dbReference type="Proteomes" id="UP000653472"/>
    </source>
</evidence>
<dbReference type="RefSeq" id="WP_168149818.1">
    <property type="nucleotide sequence ID" value="NZ_JAAVXB010000016.1"/>
</dbReference>
<feature type="domain" description="Lysozyme inhibitor LprI-like N-terminal" evidence="2">
    <location>
        <begin position="194"/>
        <end position="267"/>
    </location>
</feature>
<dbReference type="Pfam" id="PF07007">
    <property type="entry name" value="LprI"/>
    <property type="match status" value="1"/>
</dbReference>
<dbReference type="Gene3D" id="1.20.1270.180">
    <property type="match status" value="1"/>
</dbReference>
<dbReference type="GO" id="GO:0005576">
    <property type="term" value="C:extracellular region"/>
    <property type="evidence" value="ECO:0007669"/>
    <property type="project" value="TreeGrafter"/>
</dbReference>
<keyword evidence="4" id="KW-1185">Reference proteome</keyword>
<dbReference type="InterPro" id="IPR009739">
    <property type="entry name" value="LprI-like_N"/>
</dbReference>
<sequence>MKLRIFAVIFGLSVIAMTDPDIRQLLTENSEVNQAAQCMVVANYVDWPGLREAAEDRFNTLSKSRAKACIRDSGNGTESQVKNRIISCIQRPYQEANIKAFPDGDFYNKSTLRKWASSGYCQALVKSYRLKQEALATDTPEAASPSASTQSASEPAPVSAPAGEDAQTSASASAADDAARPDEPSAGFSPSFDCSKASSPQEALICSHRDLAEADVTLSRTYKAALLASQNKAALKDDQRNWIHTVRDVCSTAECLSQAYRARIDQLSQ</sequence>
<evidence type="ECO:0000313" key="3">
    <source>
        <dbReference type="EMBL" id="NKF24510.1"/>
    </source>
</evidence>
<evidence type="ECO:0000259" key="2">
    <source>
        <dbReference type="Pfam" id="PF07007"/>
    </source>
</evidence>
<dbReference type="AlphaFoldDB" id="A0A969WGZ8"/>
<feature type="compositionally biased region" description="Low complexity" evidence="1">
    <location>
        <begin position="139"/>
        <end position="176"/>
    </location>
</feature>
<comment type="caution">
    <text evidence="3">The sequence shown here is derived from an EMBL/GenBank/DDBJ whole genome shotgun (WGS) entry which is preliminary data.</text>
</comment>
<organism evidence="3 4">
    <name type="scientific">Solimonas marina</name>
    <dbReference type="NCBI Taxonomy" id="2714601"/>
    <lineage>
        <taxon>Bacteria</taxon>
        <taxon>Pseudomonadati</taxon>
        <taxon>Pseudomonadota</taxon>
        <taxon>Gammaproteobacteria</taxon>
        <taxon>Nevskiales</taxon>
        <taxon>Nevskiaceae</taxon>
        <taxon>Solimonas</taxon>
    </lineage>
</organism>
<dbReference type="Proteomes" id="UP000653472">
    <property type="component" value="Unassembled WGS sequence"/>
</dbReference>
<reference evidence="3" key="1">
    <citation type="submission" date="2020-03" db="EMBL/GenBank/DDBJ databases">
        <title>Solimonas marina sp. nov., isolated from deep seawater of the Pacific Ocean.</title>
        <authorList>
            <person name="Liu X."/>
            <person name="Lai Q."/>
            <person name="Sun F."/>
            <person name="Gai Y."/>
            <person name="Li G."/>
            <person name="Shao Z."/>
        </authorList>
    </citation>
    <scope>NUCLEOTIDE SEQUENCE</scope>
    <source>
        <strain evidence="3">C16B3</strain>
    </source>
</reference>
<protein>
    <submittedName>
        <fullName evidence="3">DUF1311 domain-containing protein</fullName>
    </submittedName>
</protein>
<accession>A0A969WGZ8</accession>
<dbReference type="EMBL" id="JAAVXB010000016">
    <property type="protein sequence ID" value="NKF24510.1"/>
    <property type="molecule type" value="Genomic_DNA"/>
</dbReference>
<proteinExistence type="predicted"/>
<gene>
    <name evidence="3" type="ORF">G7Y82_19535</name>
</gene>
<evidence type="ECO:0000256" key="1">
    <source>
        <dbReference type="SAM" id="MobiDB-lite"/>
    </source>
</evidence>
<feature type="region of interest" description="Disordered" evidence="1">
    <location>
        <begin position="136"/>
        <end position="194"/>
    </location>
</feature>
<dbReference type="PANTHER" id="PTHR37549:SF1">
    <property type="entry name" value="LIPOPROTEIN LPRI"/>
    <property type="match status" value="1"/>
</dbReference>